<dbReference type="Pfam" id="PF04982">
    <property type="entry name" value="TM_HPP"/>
    <property type="match status" value="1"/>
</dbReference>
<feature type="domain" description="HPP transmembrane region" evidence="2">
    <location>
        <begin position="12"/>
        <end position="159"/>
    </location>
</feature>
<feature type="transmembrane region" description="Helical" evidence="1">
    <location>
        <begin position="129"/>
        <end position="149"/>
    </location>
</feature>
<sequence length="178" mass="19197">MRRFLYRHQSRNDVISLLKAGFGAALAMGVIGFFGQLSDLPFLIAPFGASCVLLFSVPSSPLSQPMNVIGGHMVASALALALRTVLPPEWWAISLVVGLAIAVMALLRITHPPAGADPVVVFLADPGWSFLFVPILAGCMVMIGIATLVHMIPKRTIYPLVLQDVLQENSQDPKKPER</sequence>
<proteinExistence type="predicted"/>
<dbReference type="PANTHER" id="PTHR33741:SF5">
    <property type="entry name" value="TRANSMEMBRANE PROTEIN DDB_G0269096-RELATED"/>
    <property type="match status" value="1"/>
</dbReference>
<feature type="transmembrane region" description="Helical" evidence="1">
    <location>
        <begin position="90"/>
        <end position="109"/>
    </location>
</feature>
<name>A0A1E5Q8E8_9PROT</name>
<dbReference type="Proteomes" id="UP000095347">
    <property type="component" value="Unassembled WGS sequence"/>
</dbReference>
<gene>
    <name evidence="3" type="ORF">BEN30_08750</name>
</gene>
<accession>A0A1E5Q8E8</accession>
<evidence type="ECO:0000313" key="3">
    <source>
        <dbReference type="EMBL" id="OEJ67633.1"/>
    </source>
</evidence>
<evidence type="ECO:0000256" key="1">
    <source>
        <dbReference type="SAM" id="Phobius"/>
    </source>
</evidence>
<keyword evidence="1" id="KW-0472">Membrane</keyword>
<keyword evidence="4" id="KW-1185">Reference proteome</keyword>
<dbReference type="EMBL" id="MCGG01000021">
    <property type="protein sequence ID" value="OEJ67633.1"/>
    <property type="molecule type" value="Genomic_DNA"/>
</dbReference>
<dbReference type="AlphaFoldDB" id="A0A1E5Q8E8"/>
<dbReference type="InterPro" id="IPR007065">
    <property type="entry name" value="HPP"/>
</dbReference>
<evidence type="ECO:0000313" key="4">
    <source>
        <dbReference type="Proteomes" id="UP000095347"/>
    </source>
</evidence>
<reference evidence="4" key="1">
    <citation type="submission" date="2016-07" db="EMBL/GenBank/DDBJ databases">
        <authorList>
            <person name="Florea S."/>
            <person name="Webb J.S."/>
            <person name="Jaromczyk J."/>
            <person name="Schardl C.L."/>
        </authorList>
    </citation>
    <scope>NUCLEOTIDE SEQUENCE [LARGE SCALE GENOMIC DNA]</scope>
    <source>
        <strain evidence="4">MV-1</strain>
    </source>
</reference>
<feature type="transmembrane region" description="Helical" evidence="1">
    <location>
        <begin position="12"/>
        <end position="34"/>
    </location>
</feature>
<protein>
    <recommendedName>
        <fullName evidence="2">HPP transmembrane region domain-containing protein</fullName>
    </recommendedName>
</protein>
<dbReference type="OrthoDB" id="9811720at2"/>
<organism evidence="3 4">
    <name type="scientific">Magnetovibrio blakemorei</name>
    <dbReference type="NCBI Taxonomy" id="28181"/>
    <lineage>
        <taxon>Bacteria</taxon>
        <taxon>Pseudomonadati</taxon>
        <taxon>Pseudomonadota</taxon>
        <taxon>Alphaproteobacteria</taxon>
        <taxon>Rhodospirillales</taxon>
        <taxon>Magnetovibrionaceae</taxon>
        <taxon>Magnetovibrio</taxon>
    </lineage>
</organism>
<evidence type="ECO:0000259" key="2">
    <source>
        <dbReference type="Pfam" id="PF04982"/>
    </source>
</evidence>
<keyword evidence="1" id="KW-0812">Transmembrane</keyword>
<comment type="caution">
    <text evidence="3">The sequence shown here is derived from an EMBL/GenBank/DDBJ whole genome shotgun (WGS) entry which is preliminary data.</text>
</comment>
<dbReference type="STRING" id="28181.BEN30_08750"/>
<dbReference type="PANTHER" id="PTHR33741">
    <property type="entry name" value="TRANSMEMBRANE PROTEIN DDB_G0269096-RELATED"/>
    <property type="match status" value="1"/>
</dbReference>
<keyword evidence="1" id="KW-1133">Transmembrane helix</keyword>
<feature type="transmembrane region" description="Helical" evidence="1">
    <location>
        <begin position="40"/>
        <end position="57"/>
    </location>
</feature>
<dbReference type="InterPro" id="IPR058581">
    <property type="entry name" value="TM_HPP"/>
</dbReference>